<feature type="domain" description="Laminin EGF-like" evidence="6">
    <location>
        <begin position="15"/>
        <end position="48"/>
    </location>
</feature>
<evidence type="ECO:0000313" key="8">
    <source>
        <dbReference type="Proteomes" id="UP001372834"/>
    </source>
</evidence>
<keyword evidence="3" id="KW-1015">Disulfide bond</keyword>
<dbReference type="GO" id="GO:0016358">
    <property type="term" value="P:dendrite development"/>
    <property type="evidence" value="ECO:0007669"/>
    <property type="project" value="TreeGrafter"/>
</dbReference>
<accession>A0AAN8SIM6</accession>
<keyword evidence="2" id="KW-0677">Repeat</keyword>
<keyword evidence="5" id="KW-0424">Laminin EGF-like domain</keyword>
<dbReference type="SUPFAM" id="SSF57196">
    <property type="entry name" value="EGF/Laminin"/>
    <property type="match status" value="1"/>
</dbReference>
<evidence type="ECO:0000259" key="6">
    <source>
        <dbReference type="PROSITE" id="PS01248"/>
    </source>
</evidence>
<dbReference type="PANTHER" id="PTHR10574">
    <property type="entry name" value="NETRIN/LAMININ-RELATED"/>
    <property type="match status" value="1"/>
</dbReference>
<gene>
    <name evidence="7" type="ORF">RUM43_001854</name>
</gene>
<proteinExistence type="predicted"/>
<dbReference type="GO" id="GO:0009887">
    <property type="term" value="P:animal organ morphogenesis"/>
    <property type="evidence" value="ECO:0007669"/>
    <property type="project" value="TreeGrafter"/>
</dbReference>
<evidence type="ECO:0000313" key="7">
    <source>
        <dbReference type="EMBL" id="KAK6645577.1"/>
    </source>
</evidence>
<protein>
    <recommendedName>
        <fullName evidence="6">Laminin EGF-like domain-containing protein</fullName>
    </recommendedName>
</protein>
<dbReference type="InterPro" id="IPR050440">
    <property type="entry name" value="Laminin/Netrin_ECM"/>
</dbReference>
<dbReference type="FunFam" id="2.10.25.10:FF:000188">
    <property type="entry name" value="Laminin subunit gamma 2"/>
    <property type="match status" value="1"/>
</dbReference>
<evidence type="ECO:0000256" key="2">
    <source>
        <dbReference type="ARBA" id="ARBA00022737"/>
    </source>
</evidence>
<evidence type="ECO:0000256" key="3">
    <source>
        <dbReference type="ARBA" id="ARBA00023157"/>
    </source>
</evidence>
<evidence type="ECO:0000256" key="5">
    <source>
        <dbReference type="ARBA" id="ARBA00023292"/>
    </source>
</evidence>
<dbReference type="GO" id="GO:0009888">
    <property type="term" value="P:tissue development"/>
    <property type="evidence" value="ECO:0007669"/>
    <property type="project" value="TreeGrafter"/>
</dbReference>
<comment type="caution">
    <text evidence="7">The sequence shown here is derived from an EMBL/GenBank/DDBJ whole genome shotgun (WGS) entry which is preliminary data.</text>
</comment>
<name>A0AAN8SIM6_POLSC</name>
<dbReference type="Gene3D" id="2.10.25.10">
    <property type="entry name" value="Laminin"/>
    <property type="match status" value="1"/>
</dbReference>
<keyword evidence="4" id="KW-0325">Glycoprotein</keyword>
<evidence type="ECO:0000256" key="4">
    <source>
        <dbReference type="ARBA" id="ARBA00023180"/>
    </source>
</evidence>
<dbReference type="PANTHER" id="PTHR10574:SF365">
    <property type="entry name" value="NETRIN-A-RELATED"/>
    <property type="match status" value="1"/>
</dbReference>
<dbReference type="AlphaFoldDB" id="A0AAN8SIM6"/>
<dbReference type="GO" id="GO:0005604">
    <property type="term" value="C:basement membrane"/>
    <property type="evidence" value="ECO:0007669"/>
    <property type="project" value="TreeGrafter"/>
</dbReference>
<dbReference type="InterPro" id="IPR056863">
    <property type="entry name" value="LMN_ATRN_NET-like_EGF"/>
</dbReference>
<dbReference type="EMBL" id="JAWJWE010000001">
    <property type="protein sequence ID" value="KAK6645577.1"/>
    <property type="molecule type" value="Genomic_DNA"/>
</dbReference>
<dbReference type="CDD" id="cd00055">
    <property type="entry name" value="EGF_Lam"/>
    <property type="match status" value="1"/>
</dbReference>
<sequence>MELYKLSGKVSGGVCLKCRHFTAGRFCHYCKEGYYRDPTKPITHRKACKDVLVNDSLKVVVEVKIVALQHEKHEYLHYPPISSTVTPIY</sequence>
<evidence type="ECO:0000256" key="1">
    <source>
        <dbReference type="ARBA" id="ARBA00022729"/>
    </source>
</evidence>
<dbReference type="GO" id="GO:0008045">
    <property type="term" value="P:motor neuron axon guidance"/>
    <property type="evidence" value="ECO:0007669"/>
    <property type="project" value="TreeGrafter"/>
</dbReference>
<keyword evidence="1" id="KW-0732">Signal</keyword>
<organism evidence="7 8">
    <name type="scientific">Polyplax serrata</name>
    <name type="common">Common mouse louse</name>
    <dbReference type="NCBI Taxonomy" id="468196"/>
    <lineage>
        <taxon>Eukaryota</taxon>
        <taxon>Metazoa</taxon>
        <taxon>Ecdysozoa</taxon>
        <taxon>Arthropoda</taxon>
        <taxon>Hexapoda</taxon>
        <taxon>Insecta</taxon>
        <taxon>Pterygota</taxon>
        <taxon>Neoptera</taxon>
        <taxon>Paraneoptera</taxon>
        <taxon>Psocodea</taxon>
        <taxon>Troctomorpha</taxon>
        <taxon>Phthiraptera</taxon>
        <taxon>Anoplura</taxon>
        <taxon>Polyplacidae</taxon>
        <taxon>Polyplax</taxon>
    </lineage>
</organism>
<dbReference type="Proteomes" id="UP001372834">
    <property type="component" value="Unassembled WGS sequence"/>
</dbReference>
<dbReference type="PROSITE" id="PS01248">
    <property type="entry name" value="EGF_LAM_1"/>
    <property type="match status" value="1"/>
</dbReference>
<dbReference type="Pfam" id="PF24973">
    <property type="entry name" value="EGF_LMN_ATRN"/>
    <property type="match status" value="1"/>
</dbReference>
<reference evidence="7 8" key="1">
    <citation type="submission" date="2023-10" db="EMBL/GenBank/DDBJ databases">
        <title>Genomes of two closely related lineages of the louse Polyplax serrata with different host specificities.</title>
        <authorList>
            <person name="Martinu J."/>
            <person name="Tarabai H."/>
            <person name="Stefka J."/>
            <person name="Hypsa V."/>
        </authorList>
    </citation>
    <scope>NUCLEOTIDE SEQUENCE [LARGE SCALE GENOMIC DNA]</scope>
    <source>
        <strain evidence="7">HR10_N</strain>
    </source>
</reference>
<dbReference type="InterPro" id="IPR002049">
    <property type="entry name" value="LE_dom"/>
</dbReference>